<comment type="subcellular location">
    <subcellularLocation>
        <location evidence="6">Cytoplasm</location>
    </subcellularLocation>
</comment>
<organism evidence="8 9">
    <name type="scientific">Bombella mellum</name>
    <dbReference type="NCBI Taxonomy" id="2039288"/>
    <lineage>
        <taxon>Bacteria</taxon>
        <taxon>Pseudomonadati</taxon>
        <taxon>Pseudomonadota</taxon>
        <taxon>Alphaproteobacteria</taxon>
        <taxon>Acetobacterales</taxon>
        <taxon>Acetobacteraceae</taxon>
        <taxon>Bombella</taxon>
    </lineage>
</organism>
<keyword evidence="9" id="KW-1185">Reference proteome</keyword>
<comment type="catalytic activity">
    <reaction evidence="6">
        <text>Exonucleolytic cleavage in either 5'- to 3'- or 3'- to 5'-direction to yield nucleoside 5'-phosphates.</text>
        <dbReference type="EC" id="3.1.11.6"/>
    </reaction>
</comment>
<dbReference type="HAMAP" id="MF_00337">
    <property type="entry name" value="Exonuc_7_S"/>
    <property type="match status" value="1"/>
</dbReference>
<evidence type="ECO:0000313" key="9">
    <source>
        <dbReference type="Proteomes" id="UP000765338"/>
    </source>
</evidence>
<dbReference type="PANTHER" id="PTHR34137">
    <property type="entry name" value="EXODEOXYRIBONUCLEASE 7 SMALL SUBUNIT"/>
    <property type="match status" value="1"/>
</dbReference>
<dbReference type="NCBIfam" id="NF002140">
    <property type="entry name" value="PRK00977.1-4"/>
    <property type="match status" value="1"/>
</dbReference>
<evidence type="ECO:0000256" key="1">
    <source>
        <dbReference type="ARBA" id="ARBA00009998"/>
    </source>
</evidence>
<keyword evidence="3 6" id="KW-0540">Nuclease</keyword>
<dbReference type="InterPro" id="IPR037004">
    <property type="entry name" value="Exonuc_VII_ssu_sf"/>
</dbReference>
<comment type="similarity">
    <text evidence="1 6">Belongs to the XseB family.</text>
</comment>
<protein>
    <recommendedName>
        <fullName evidence="6">Exodeoxyribonuclease 7 small subunit</fullName>
        <ecNumber evidence="6">3.1.11.6</ecNumber>
    </recommendedName>
    <alternativeName>
        <fullName evidence="6">Exodeoxyribonuclease VII small subunit</fullName>
        <shortName evidence="6">Exonuclease VII small subunit</shortName>
    </alternativeName>
</protein>
<keyword evidence="5 6" id="KW-0269">Exonuclease</keyword>
<keyword evidence="4 6" id="KW-0378">Hydrolase</keyword>
<evidence type="ECO:0000256" key="5">
    <source>
        <dbReference type="ARBA" id="ARBA00022839"/>
    </source>
</evidence>
<dbReference type="NCBIfam" id="NF002139">
    <property type="entry name" value="PRK00977.1-3"/>
    <property type="match status" value="1"/>
</dbReference>
<name>A0ABR5ZV82_9PROT</name>
<evidence type="ECO:0000313" key="8">
    <source>
        <dbReference type="EMBL" id="MBA5728153.1"/>
    </source>
</evidence>
<evidence type="ECO:0000256" key="3">
    <source>
        <dbReference type="ARBA" id="ARBA00022722"/>
    </source>
</evidence>
<dbReference type="InterPro" id="IPR003761">
    <property type="entry name" value="Exonuc_VII_S"/>
</dbReference>
<dbReference type="Gene3D" id="1.10.287.1040">
    <property type="entry name" value="Exonuclease VII, small subunit"/>
    <property type="match status" value="1"/>
</dbReference>
<evidence type="ECO:0000256" key="2">
    <source>
        <dbReference type="ARBA" id="ARBA00022490"/>
    </source>
</evidence>
<evidence type="ECO:0000256" key="6">
    <source>
        <dbReference type="HAMAP-Rule" id="MF_00337"/>
    </source>
</evidence>
<comment type="function">
    <text evidence="6">Bidirectionally degrades single-stranded DNA into large acid-insoluble oligonucleotides, which are then degraded further into small acid-soluble oligonucleotides.</text>
</comment>
<feature type="region of interest" description="Disordered" evidence="7">
    <location>
        <begin position="76"/>
        <end position="125"/>
    </location>
</feature>
<accession>A0ABR5ZV82</accession>
<sequence length="125" mass="13622">MPDPTTSRTTQTTPLHQLSFENALAELEQIVRGLESGQMKLEDAISAYERGAALRRHCEKRLGEAEMRVKAIVQKADGSLSEEELGTAADRATPAPRRRRAATGTRHAPQNGGQTSPELDDGIPF</sequence>
<feature type="compositionally biased region" description="Low complexity" evidence="7">
    <location>
        <begin position="86"/>
        <end position="95"/>
    </location>
</feature>
<dbReference type="SUPFAM" id="SSF116842">
    <property type="entry name" value="XseB-like"/>
    <property type="match status" value="1"/>
</dbReference>
<evidence type="ECO:0000256" key="7">
    <source>
        <dbReference type="SAM" id="MobiDB-lite"/>
    </source>
</evidence>
<reference evidence="8 9" key="1">
    <citation type="submission" date="2017-10" db="EMBL/GenBank/DDBJ databases">
        <authorList>
            <person name="Jakob F."/>
        </authorList>
    </citation>
    <scope>NUCLEOTIDE SEQUENCE [LARGE SCALE GENOMIC DNA]</scope>
    <source>
        <strain evidence="8 9">TMW 2.1889</strain>
    </source>
</reference>
<keyword evidence="2 6" id="KW-0963">Cytoplasm</keyword>
<dbReference type="EC" id="3.1.11.6" evidence="6"/>
<gene>
    <name evidence="6" type="primary">xseB</name>
    <name evidence="8" type="ORF">CPA56_09255</name>
</gene>
<dbReference type="Pfam" id="PF02609">
    <property type="entry name" value="Exonuc_VII_S"/>
    <property type="match status" value="1"/>
</dbReference>
<dbReference type="Proteomes" id="UP000765338">
    <property type="component" value="Unassembled WGS sequence"/>
</dbReference>
<evidence type="ECO:0000256" key="4">
    <source>
        <dbReference type="ARBA" id="ARBA00022801"/>
    </source>
</evidence>
<dbReference type="NCBIfam" id="TIGR01280">
    <property type="entry name" value="xseB"/>
    <property type="match status" value="1"/>
</dbReference>
<proteinExistence type="inferred from homology"/>
<comment type="subunit">
    <text evidence="6">Heterooligomer composed of large and small subunits.</text>
</comment>
<dbReference type="PANTHER" id="PTHR34137:SF1">
    <property type="entry name" value="EXODEOXYRIBONUCLEASE 7 SMALL SUBUNIT"/>
    <property type="match status" value="1"/>
</dbReference>
<dbReference type="EMBL" id="PDLY01000007">
    <property type="protein sequence ID" value="MBA5728153.1"/>
    <property type="molecule type" value="Genomic_DNA"/>
</dbReference>
<comment type="caution">
    <text evidence="8">The sequence shown here is derived from an EMBL/GenBank/DDBJ whole genome shotgun (WGS) entry which is preliminary data.</text>
</comment>